<dbReference type="EMBL" id="QMIG01000026">
    <property type="protein sequence ID" value="RAW10590.1"/>
    <property type="molecule type" value="Genomic_DNA"/>
</dbReference>
<dbReference type="InterPro" id="IPR017853">
    <property type="entry name" value="GH"/>
</dbReference>
<dbReference type="GO" id="GO:0005975">
    <property type="term" value="P:carbohydrate metabolic process"/>
    <property type="evidence" value="ECO:0007669"/>
    <property type="project" value="InterPro"/>
</dbReference>
<keyword evidence="2" id="KW-0378">Hydrolase</keyword>
<dbReference type="InterPro" id="IPR029070">
    <property type="entry name" value="Chitinase_insertion_sf"/>
</dbReference>
<sequence>MPTGPFAGLVALLVFAAVLVFALFLARGNPLAGSPDGDGGRPTVIGYVPYWDQVRAFDVATAHLHLFDEISPVWYAPEPSGGVELADAEHTVVDPAAVAHLRAEGVRVVPTVTNLRSGEWDTETVQSVVRDPDTRRAHIRELVNLAVTEDYDGLDIDYEDLDAADREPFTEFVVDLAAALHAEDKILTVDVHPKTSESGDDGRNQAQDFAAIGAAADQVRLMTYDYSWDTSPPGPVAPADWVEEVVAWTVTQIPAHKVILGIDLLGYDWADGHGETVDHAQVQDLLAEHGSTVNRTDDGTPWFVYHDAGGTRHEVWFEDAESAGAKLELVADYDLGGAFFWRLGGEDAAVWDDEMCHLGCPEQHPR</sequence>
<reference evidence="2 3" key="1">
    <citation type="submission" date="2018-06" db="EMBL/GenBank/DDBJ databases">
        <title>Phytoactinopolyspora halophila sp. nov., a novel halophilic actinomycete isolated from a saline soil in China.</title>
        <authorList>
            <person name="Tang S.-K."/>
        </authorList>
    </citation>
    <scope>NUCLEOTIDE SEQUENCE [LARGE SCALE GENOMIC DNA]</scope>
    <source>
        <strain evidence="2 3">YIM 96934</strain>
    </source>
</reference>
<dbReference type="PROSITE" id="PS51910">
    <property type="entry name" value="GH18_2"/>
    <property type="match status" value="1"/>
</dbReference>
<organism evidence="2 3">
    <name type="scientific">Phytoactinopolyspora halophila</name>
    <dbReference type="NCBI Taxonomy" id="1981511"/>
    <lineage>
        <taxon>Bacteria</taxon>
        <taxon>Bacillati</taxon>
        <taxon>Actinomycetota</taxon>
        <taxon>Actinomycetes</taxon>
        <taxon>Jiangellales</taxon>
        <taxon>Jiangellaceae</taxon>
        <taxon>Phytoactinopolyspora</taxon>
    </lineage>
</organism>
<evidence type="ECO:0000313" key="3">
    <source>
        <dbReference type="Proteomes" id="UP000250462"/>
    </source>
</evidence>
<protein>
    <submittedName>
        <fullName evidence="2">Peptidoglycan hydrolase</fullName>
    </submittedName>
</protein>
<dbReference type="SMART" id="SM00636">
    <property type="entry name" value="Glyco_18"/>
    <property type="match status" value="1"/>
</dbReference>
<dbReference type="Pfam" id="PF00704">
    <property type="entry name" value="Glyco_hydro_18"/>
    <property type="match status" value="1"/>
</dbReference>
<comment type="caution">
    <text evidence="2">The sequence shown here is derived from an EMBL/GenBank/DDBJ whole genome shotgun (WGS) entry which is preliminary data.</text>
</comment>
<dbReference type="PANTHER" id="PTHR46066">
    <property type="entry name" value="CHITINASE DOMAIN-CONTAINING PROTEIN 1 FAMILY MEMBER"/>
    <property type="match status" value="1"/>
</dbReference>
<proteinExistence type="predicted"/>
<dbReference type="RefSeq" id="WP_112259896.1">
    <property type="nucleotide sequence ID" value="NZ_QMIG01000026.1"/>
</dbReference>
<accession>A0A329QDY3</accession>
<dbReference type="OrthoDB" id="276604at2"/>
<evidence type="ECO:0000259" key="1">
    <source>
        <dbReference type="PROSITE" id="PS51910"/>
    </source>
</evidence>
<dbReference type="Gene3D" id="3.10.50.10">
    <property type="match status" value="1"/>
</dbReference>
<dbReference type="Proteomes" id="UP000250462">
    <property type="component" value="Unassembled WGS sequence"/>
</dbReference>
<dbReference type="InterPro" id="IPR011583">
    <property type="entry name" value="Chitinase_II/V-like_cat"/>
</dbReference>
<gene>
    <name evidence="2" type="ORF">DPM12_18785</name>
</gene>
<dbReference type="GO" id="GO:0016787">
    <property type="term" value="F:hydrolase activity"/>
    <property type="evidence" value="ECO:0007669"/>
    <property type="project" value="UniProtKB-KW"/>
</dbReference>
<keyword evidence="3" id="KW-1185">Reference proteome</keyword>
<dbReference type="AlphaFoldDB" id="A0A329QDY3"/>
<dbReference type="PANTHER" id="PTHR46066:SF2">
    <property type="entry name" value="CHITINASE DOMAIN-CONTAINING PROTEIN 1"/>
    <property type="match status" value="1"/>
</dbReference>
<name>A0A329QDY3_9ACTN</name>
<dbReference type="SUPFAM" id="SSF51445">
    <property type="entry name" value="(Trans)glycosidases"/>
    <property type="match status" value="1"/>
</dbReference>
<evidence type="ECO:0000313" key="2">
    <source>
        <dbReference type="EMBL" id="RAW10590.1"/>
    </source>
</evidence>
<dbReference type="GO" id="GO:0008061">
    <property type="term" value="F:chitin binding"/>
    <property type="evidence" value="ECO:0007669"/>
    <property type="project" value="InterPro"/>
</dbReference>
<dbReference type="Gene3D" id="3.20.20.80">
    <property type="entry name" value="Glycosidases"/>
    <property type="match status" value="1"/>
</dbReference>
<feature type="domain" description="GH18" evidence="1">
    <location>
        <begin position="42"/>
        <end position="366"/>
    </location>
</feature>
<dbReference type="InterPro" id="IPR001223">
    <property type="entry name" value="Glyco_hydro18_cat"/>
</dbReference>